<gene>
    <name evidence="1" type="ORF">Tco_1090665</name>
</gene>
<comment type="caution">
    <text evidence="1">The sequence shown here is derived from an EMBL/GenBank/DDBJ whole genome shotgun (WGS) entry which is preliminary data.</text>
</comment>
<accession>A0ABQ5I4W8</accession>
<dbReference type="EMBL" id="BQNB010020361">
    <property type="protein sequence ID" value="GJT95147.1"/>
    <property type="molecule type" value="Genomic_DNA"/>
</dbReference>
<proteinExistence type="predicted"/>
<organism evidence="1 2">
    <name type="scientific">Tanacetum coccineum</name>
    <dbReference type="NCBI Taxonomy" id="301880"/>
    <lineage>
        <taxon>Eukaryota</taxon>
        <taxon>Viridiplantae</taxon>
        <taxon>Streptophyta</taxon>
        <taxon>Embryophyta</taxon>
        <taxon>Tracheophyta</taxon>
        <taxon>Spermatophyta</taxon>
        <taxon>Magnoliopsida</taxon>
        <taxon>eudicotyledons</taxon>
        <taxon>Gunneridae</taxon>
        <taxon>Pentapetalae</taxon>
        <taxon>asterids</taxon>
        <taxon>campanulids</taxon>
        <taxon>Asterales</taxon>
        <taxon>Asteraceae</taxon>
        <taxon>Asteroideae</taxon>
        <taxon>Anthemideae</taxon>
        <taxon>Anthemidinae</taxon>
        <taxon>Tanacetum</taxon>
    </lineage>
</organism>
<evidence type="ECO:0000313" key="1">
    <source>
        <dbReference type="EMBL" id="GJT95147.1"/>
    </source>
</evidence>
<sequence length="122" mass="13565">MHNNIMAAGSRDRLPMLAKGRYAQWQSRFMRYIDIRPNGEALKKFILQGSPSFGAPRDLSYENIATKQIESFYGSFGGDGEEDVVIGEGVVVTSSSLEILTKSWLGEIMVSLIFLEGLEEEA</sequence>
<keyword evidence="2" id="KW-1185">Reference proteome</keyword>
<reference evidence="1" key="1">
    <citation type="journal article" date="2022" name="Int. J. Mol. Sci.">
        <title>Draft Genome of Tanacetum Coccineum: Genomic Comparison of Closely Related Tanacetum-Family Plants.</title>
        <authorList>
            <person name="Yamashiro T."/>
            <person name="Shiraishi A."/>
            <person name="Nakayama K."/>
            <person name="Satake H."/>
        </authorList>
    </citation>
    <scope>NUCLEOTIDE SEQUENCE</scope>
</reference>
<name>A0ABQ5I4W8_9ASTR</name>
<protein>
    <submittedName>
        <fullName evidence="1">Uncharacterized protein</fullName>
    </submittedName>
</protein>
<reference evidence="1" key="2">
    <citation type="submission" date="2022-01" db="EMBL/GenBank/DDBJ databases">
        <authorList>
            <person name="Yamashiro T."/>
            <person name="Shiraishi A."/>
            <person name="Satake H."/>
            <person name="Nakayama K."/>
        </authorList>
    </citation>
    <scope>NUCLEOTIDE SEQUENCE</scope>
</reference>
<dbReference type="Proteomes" id="UP001151760">
    <property type="component" value="Unassembled WGS sequence"/>
</dbReference>
<evidence type="ECO:0000313" key="2">
    <source>
        <dbReference type="Proteomes" id="UP001151760"/>
    </source>
</evidence>